<dbReference type="PROSITE" id="PS51444">
    <property type="entry name" value="FH2"/>
    <property type="match status" value="1"/>
</dbReference>
<proteinExistence type="predicted"/>
<dbReference type="InterPro" id="IPR010473">
    <property type="entry name" value="GTPase-bd"/>
</dbReference>
<organism evidence="5 6">
    <name type="scientific">Pterocles burchelli</name>
    <dbReference type="NCBI Taxonomy" id="2585816"/>
    <lineage>
        <taxon>Eukaryota</taxon>
        <taxon>Metazoa</taxon>
        <taxon>Chordata</taxon>
        <taxon>Craniata</taxon>
        <taxon>Vertebrata</taxon>
        <taxon>Euteleostomi</taxon>
        <taxon>Archelosauria</taxon>
        <taxon>Archosauria</taxon>
        <taxon>Dinosauria</taxon>
        <taxon>Saurischia</taxon>
        <taxon>Theropoda</taxon>
        <taxon>Coelurosauria</taxon>
        <taxon>Aves</taxon>
        <taxon>Neognathae</taxon>
        <taxon>Neoaves</taxon>
        <taxon>Columbimorphae</taxon>
        <taxon>Pterocliformes</taxon>
        <taxon>Pteroclidae</taxon>
        <taxon>Pterocles</taxon>
    </lineage>
</organism>
<evidence type="ECO:0000256" key="1">
    <source>
        <dbReference type="SAM" id="Coils"/>
    </source>
</evidence>
<dbReference type="InterPro" id="IPR042201">
    <property type="entry name" value="FH2_Formin_sf"/>
</dbReference>
<dbReference type="SMART" id="SM01140">
    <property type="entry name" value="Drf_GBD"/>
    <property type="match status" value="1"/>
</dbReference>
<dbReference type="SMART" id="SM00498">
    <property type="entry name" value="FH2"/>
    <property type="match status" value="1"/>
</dbReference>
<feature type="compositionally biased region" description="Pro residues" evidence="2">
    <location>
        <begin position="433"/>
        <end position="464"/>
    </location>
</feature>
<feature type="domain" description="FH2" evidence="4">
    <location>
        <begin position="488"/>
        <end position="796"/>
    </location>
</feature>
<dbReference type="Gene3D" id="1.25.10.10">
    <property type="entry name" value="Leucine-rich Repeat Variant"/>
    <property type="match status" value="1"/>
</dbReference>
<dbReference type="FunFam" id="1.25.10.10:FF:001592">
    <property type="entry name" value="Uncharacterized protein"/>
    <property type="match status" value="1"/>
</dbReference>
<sequence length="796" mass="90554">MQTLYAFDEEETEMKNKIVEDLKTALRTQPMRFVTRFIELDGLSCLLNFLKSMDYETSESRIHTSVIGCIKALMNNSQGRAHVLAHPESINIISQSLRTENIKTKIAVLEILGAVCLVPDGHKKVLQAMLHYQVYAAERTRFQFYIVDLKSKSKLQRDSQVIETLVIHMNLAALHHDNLEFRLHLRYEFLMLGIQPVIDKLRGHENATLDRHLDFFEMVRNEDDLELAKRFDLVSFSLENPSLLAGLCTLAWKWKFSWVDLFFHTDKRNGGNFQQWQLLDRILQQIVLQDERGDDPDTAPLENFNVKNIIKMLVNENEVKQWRDQAEKFRKGECILCAWGGQRGGETDPNLVMEQQAAELGTTLPFTSRTLDIAVLIAEDHCQDSQILFRFSYSHYTYPTELQGGSISFPPPPPPPPGGPLALSSSHISENLPPLPPPLPFSSCPPPPAPPPPPGGPPPPPGAPPFFSMGMPPPSTTTFSTSGTSLKKKSIPQPSHPLKSFNWAKLSEERIHGTIWNEIDDLKAFKVLDLEDFEKMFSAYQRHQVGVNSSVGMGFVHDIQLSLSVLGEKHNTDCFPSLLNYMQKEMGSTEDLYLSTRKVKELSVIDGRRAQNCVILLSKLKLTNEEIRQAILKMDEQEDLAKDMLEQLLKFVPEKSDTDLLEEHKHEIERMARADRFLFEMSRSHVKNSHCAGKCSFIFFPSFQAILLASKELIRSKRLRQLLEVVLAFGNYMNKGQRGSAYGFKVSSLNKIADTKSSIDRNITLLHYLIMIFEKNYPDILDIQSELQHLPEAAKV</sequence>
<dbReference type="GO" id="GO:2000050">
    <property type="term" value="P:regulation of non-canonical Wnt signaling pathway"/>
    <property type="evidence" value="ECO:0007669"/>
    <property type="project" value="TreeGrafter"/>
</dbReference>
<keyword evidence="6" id="KW-1185">Reference proteome</keyword>
<feature type="non-terminal residue" evidence="5">
    <location>
        <position position="1"/>
    </location>
</feature>
<feature type="domain" description="GBD/FH3" evidence="3">
    <location>
        <begin position="1"/>
        <end position="294"/>
    </location>
</feature>
<gene>
    <name evidence="5" type="primary">Daam2_1</name>
    <name evidence="5" type="ORF">PTEBUR_R14498</name>
</gene>
<evidence type="ECO:0000256" key="2">
    <source>
        <dbReference type="SAM" id="MobiDB-lite"/>
    </source>
</evidence>
<dbReference type="InterPro" id="IPR016024">
    <property type="entry name" value="ARM-type_fold"/>
</dbReference>
<dbReference type="InterPro" id="IPR011989">
    <property type="entry name" value="ARM-like"/>
</dbReference>
<dbReference type="EMBL" id="VYZE01002494">
    <property type="protein sequence ID" value="NWU72616.1"/>
    <property type="molecule type" value="Genomic_DNA"/>
</dbReference>
<dbReference type="SMART" id="SM01139">
    <property type="entry name" value="Drf_FH3"/>
    <property type="match status" value="1"/>
</dbReference>
<feature type="coiled-coil region" evidence="1">
    <location>
        <begin position="617"/>
        <end position="647"/>
    </location>
</feature>
<dbReference type="Proteomes" id="UP000522270">
    <property type="component" value="Unassembled WGS sequence"/>
</dbReference>
<dbReference type="GO" id="GO:0031267">
    <property type="term" value="F:small GTPase binding"/>
    <property type="evidence" value="ECO:0007669"/>
    <property type="project" value="InterPro"/>
</dbReference>
<evidence type="ECO:0000259" key="4">
    <source>
        <dbReference type="PROSITE" id="PS51444"/>
    </source>
</evidence>
<dbReference type="PROSITE" id="PS51232">
    <property type="entry name" value="GBD_FH3"/>
    <property type="match status" value="1"/>
</dbReference>
<dbReference type="Gene3D" id="1.20.58.2220">
    <property type="entry name" value="Formin, FH2 domain"/>
    <property type="match status" value="1"/>
</dbReference>
<dbReference type="PANTHER" id="PTHR45725">
    <property type="entry name" value="FORMIN HOMOLOGY 2 FAMILY MEMBER"/>
    <property type="match status" value="1"/>
</dbReference>
<dbReference type="Gene3D" id="1.10.238.150">
    <property type="entry name" value="Formin, FH3 diaphanous domain"/>
    <property type="match status" value="1"/>
</dbReference>
<dbReference type="OrthoDB" id="1104827at2759"/>
<dbReference type="PANTHER" id="PTHR45725:SF7">
    <property type="entry name" value="DISHEVELED-ASSOCIATED ACTIVATOR OF MORPHOGENESIS 2"/>
    <property type="match status" value="1"/>
</dbReference>
<feature type="compositionally biased region" description="Low complexity" evidence="2">
    <location>
        <begin position="465"/>
        <end position="485"/>
    </location>
</feature>
<dbReference type="InterPro" id="IPR014768">
    <property type="entry name" value="GBD/FH3_dom"/>
</dbReference>
<feature type="compositionally biased region" description="Pro residues" evidence="2">
    <location>
        <begin position="409"/>
        <end position="419"/>
    </location>
</feature>
<feature type="region of interest" description="Disordered" evidence="2">
    <location>
        <begin position="404"/>
        <end position="494"/>
    </location>
</feature>
<dbReference type="InterPro" id="IPR051425">
    <property type="entry name" value="Formin_Homology"/>
</dbReference>
<protein>
    <submittedName>
        <fullName evidence="5">DAAM2 protein</fullName>
    </submittedName>
</protein>
<dbReference type="SUPFAM" id="SSF48371">
    <property type="entry name" value="ARM repeat"/>
    <property type="match status" value="1"/>
</dbReference>
<dbReference type="GO" id="GO:0048715">
    <property type="term" value="P:negative regulation of oligodendrocyte differentiation"/>
    <property type="evidence" value="ECO:0007669"/>
    <property type="project" value="TreeGrafter"/>
</dbReference>
<dbReference type="GO" id="GO:0090263">
    <property type="term" value="P:positive regulation of canonical Wnt signaling pathway"/>
    <property type="evidence" value="ECO:0007669"/>
    <property type="project" value="TreeGrafter"/>
</dbReference>
<evidence type="ECO:0000259" key="3">
    <source>
        <dbReference type="PROSITE" id="PS51232"/>
    </source>
</evidence>
<dbReference type="GO" id="GO:0003779">
    <property type="term" value="F:actin binding"/>
    <property type="evidence" value="ECO:0007669"/>
    <property type="project" value="InterPro"/>
</dbReference>
<name>A0A7K5Z704_9AVES</name>
<dbReference type="Pfam" id="PF06371">
    <property type="entry name" value="Drf_GBD"/>
    <property type="match status" value="1"/>
</dbReference>
<dbReference type="SUPFAM" id="SSF101447">
    <property type="entry name" value="Formin homology 2 domain (FH2 domain)"/>
    <property type="match status" value="1"/>
</dbReference>
<dbReference type="InterPro" id="IPR010472">
    <property type="entry name" value="FH3_dom"/>
</dbReference>
<dbReference type="InterPro" id="IPR015425">
    <property type="entry name" value="FH2_Formin"/>
</dbReference>
<feature type="non-terminal residue" evidence="5">
    <location>
        <position position="796"/>
    </location>
</feature>
<comment type="caution">
    <text evidence="5">The sequence shown here is derived from an EMBL/GenBank/DDBJ whole genome shotgun (WGS) entry which is preliminary data.</text>
</comment>
<reference evidence="5 6" key="1">
    <citation type="submission" date="2019-09" db="EMBL/GenBank/DDBJ databases">
        <title>Bird 10,000 Genomes (B10K) Project - Family phase.</title>
        <authorList>
            <person name="Zhang G."/>
        </authorList>
    </citation>
    <scope>NUCLEOTIDE SEQUENCE [LARGE SCALE GENOMIC DNA]</scope>
    <source>
        <strain evidence="5">B10K-DU-027-49</strain>
        <tissue evidence="5">Muscle</tissue>
    </source>
</reference>
<evidence type="ECO:0000313" key="5">
    <source>
        <dbReference type="EMBL" id="NWU72616.1"/>
    </source>
</evidence>
<dbReference type="GO" id="GO:0030036">
    <property type="term" value="P:actin cytoskeleton organization"/>
    <property type="evidence" value="ECO:0007669"/>
    <property type="project" value="InterPro"/>
</dbReference>
<dbReference type="Pfam" id="PF06367">
    <property type="entry name" value="Drf_FH3"/>
    <property type="match status" value="1"/>
</dbReference>
<dbReference type="Pfam" id="PF02181">
    <property type="entry name" value="FH2"/>
    <property type="match status" value="1"/>
</dbReference>
<accession>A0A7K5Z704</accession>
<dbReference type="AlphaFoldDB" id="A0A7K5Z704"/>
<evidence type="ECO:0000313" key="6">
    <source>
        <dbReference type="Proteomes" id="UP000522270"/>
    </source>
</evidence>
<keyword evidence="1" id="KW-0175">Coiled coil</keyword>